<dbReference type="Pfam" id="PF01966">
    <property type="entry name" value="HD"/>
    <property type="match status" value="1"/>
</dbReference>
<dbReference type="PANTHER" id="PTHR40202:SF1">
    <property type="entry name" value="HD DOMAIN-CONTAINING PROTEIN"/>
    <property type="match status" value="1"/>
</dbReference>
<evidence type="ECO:0000259" key="1">
    <source>
        <dbReference type="Pfam" id="PF01966"/>
    </source>
</evidence>
<sequence>MPLVDAVFRLFAERGSGLYFGEAVTETEHALQTAHLAEAADAAPPLVAAALLHDVGHLLHTLGEDVAERGIDGRHEDIGAAWLAKHFGPAVADPVRLHVAAKRYLCAAESDYLGGLSPASRRSLELQGGPFTSDEQAAFRAEPHWQAALALRRWDDAAKVPGLAVPGVEHYRPHLEAALKGTA</sequence>
<dbReference type="PANTHER" id="PTHR40202">
    <property type="match status" value="1"/>
</dbReference>
<name>A0A517Y1U9_9BACT</name>
<dbReference type="InterPro" id="IPR052567">
    <property type="entry name" value="OP_Dioxygenase"/>
</dbReference>
<dbReference type="InterPro" id="IPR006674">
    <property type="entry name" value="HD_domain"/>
</dbReference>
<protein>
    <submittedName>
        <fullName evidence="2">HD domain protein</fullName>
    </submittedName>
</protein>
<dbReference type="EMBL" id="CP036273">
    <property type="protein sequence ID" value="QDU23726.1"/>
    <property type="molecule type" value="Genomic_DNA"/>
</dbReference>
<dbReference type="InterPro" id="IPR017670">
    <property type="entry name" value="Phosphonate_degrad-assoc"/>
</dbReference>
<dbReference type="Gene3D" id="1.10.3210.10">
    <property type="entry name" value="Hypothetical protein af1432"/>
    <property type="match status" value="1"/>
</dbReference>
<gene>
    <name evidence="2" type="ORF">ETAA1_57320</name>
</gene>
<dbReference type="RefSeq" id="WP_145243952.1">
    <property type="nucleotide sequence ID" value="NZ_CP036273.1"/>
</dbReference>
<feature type="domain" description="HD" evidence="1">
    <location>
        <begin position="28"/>
        <end position="99"/>
    </location>
</feature>
<dbReference type="Proteomes" id="UP000319576">
    <property type="component" value="Chromosome"/>
</dbReference>
<dbReference type="NCBIfam" id="TIGR03276">
    <property type="entry name" value="Phn-HD"/>
    <property type="match status" value="1"/>
</dbReference>
<evidence type="ECO:0000313" key="2">
    <source>
        <dbReference type="EMBL" id="QDU23726.1"/>
    </source>
</evidence>
<organism evidence="2 3">
    <name type="scientific">Urbifossiella limnaea</name>
    <dbReference type="NCBI Taxonomy" id="2528023"/>
    <lineage>
        <taxon>Bacteria</taxon>
        <taxon>Pseudomonadati</taxon>
        <taxon>Planctomycetota</taxon>
        <taxon>Planctomycetia</taxon>
        <taxon>Gemmatales</taxon>
        <taxon>Gemmataceae</taxon>
        <taxon>Urbifossiella</taxon>
    </lineage>
</organism>
<accession>A0A517Y1U9</accession>
<reference evidence="2 3" key="1">
    <citation type="submission" date="2019-02" db="EMBL/GenBank/DDBJ databases">
        <title>Deep-cultivation of Planctomycetes and their phenomic and genomic characterization uncovers novel biology.</title>
        <authorList>
            <person name="Wiegand S."/>
            <person name="Jogler M."/>
            <person name="Boedeker C."/>
            <person name="Pinto D."/>
            <person name="Vollmers J."/>
            <person name="Rivas-Marin E."/>
            <person name="Kohn T."/>
            <person name="Peeters S.H."/>
            <person name="Heuer A."/>
            <person name="Rast P."/>
            <person name="Oberbeckmann S."/>
            <person name="Bunk B."/>
            <person name="Jeske O."/>
            <person name="Meyerdierks A."/>
            <person name="Storesund J.E."/>
            <person name="Kallscheuer N."/>
            <person name="Luecker S."/>
            <person name="Lage O.M."/>
            <person name="Pohl T."/>
            <person name="Merkel B.J."/>
            <person name="Hornburger P."/>
            <person name="Mueller R.-W."/>
            <person name="Bruemmer F."/>
            <person name="Labrenz M."/>
            <person name="Spormann A.M."/>
            <person name="Op den Camp H."/>
            <person name="Overmann J."/>
            <person name="Amann R."/>
            <person name="Jetten M.S.M."/>
            <person name="Mascher T."/>
            <person name="Medema M.H."/>
            <person name="Devos D.P."/>
            <person name="Kaster A.-K."/>
            <person name="Ovreas L."/>
            <person name="Rohde M."/>
            <person name="Galperin M.Y."/>
            <person name="Jogler C."/>
        </authorList>
    </citation>
    <scope>NUCLEOTIDE SEQUENCE [LARGE SCALE GENOMIC DNA]</scope>
    <source>
        <strain evidence="2 3">ETA_A1</strain>
    </source>
</reference>
<dbReference type="OrthoDB" id="823268at2"/>
<evidence type="ECO:0000313" key="3">
    <source>
        <dbReference type="Proteomes" id="UP000319576"/>
    </source>
</evidence>
<dbReference type="SUPFAM" id="SSF109604">
    <property type="entry name" value="HD-domain/PDEase-like"/>
    <property type="match status" value="1"/>
</dbReference>
<proteinExistence type="predicted"/>
<keyword evidence="3" id="KW-1185">Reference proteome</keyword>
<dbReference type="KEGG" id="uli:ETAA1_57320"/>
<dbReference type="AlphaFoldDB" id="A0A517Y1U9"/>